<name>A0A518IC86_9PLAN</name>
<dbReference type="RefSeq" id="WP_145309373.1">
    <property type="nucleotide sequence ID" value="NZ_CP037452.1"/>
</dbReference>
<organism evidence="1 2">
    <name type="scientific">Gimesia fumaroli</name>
    <dbReference type="NCBI Taxonomy" id="2527976"/>
    <lineage>
        <taxon>Bacteria</taxon>
        <taxon>Pseudomonadati</taxon>
        <taxon>Planctomycetota</taxon>
        <taxon>Planctomycetia</taxon>
        <taxon>Planctomycetales</taxon>
        <taxon>Planctomycetaceae</taxon>
        <taxon>Gimesia</taxon>
    </lineage>
</organism>
<protein>
    <recommendedName>
        <fullName evidence="3">DUF4145 domain-containing protein</fullName>
    </recommendedName>
</protein>
<evidence type="ECO:0000313" key="1">
    <source>
        <dbReference type="EMBL" id="QDV50694.1"/>
    </source>
</evidence>
<keyword evidence="2" id="KW-1185">Reference proteome</keyword>
<dbReference type="OrthoDB" id="7569346at2"/>
<dbReference type="EMBL" id="CP037452">
    <property type="protein sequence ID" value="QDV50694.1"/>
    <property type="molecule type" value="Genomic_DNA"/>
</dbReference>
<gene>
    <name evidence="1" type="ORF">Enr17x_27360</name>
</gene>
<dbReference type="KEGG" id="gfm:Enr17x_27360"/>
<dbReference type="Proteomes" id="UP000318313">
    <property type="component" value="Chromosome"/>
</dbReference>
<evidence type="ECO:0008006" key="3">
    <source>
        <dbReference type="Google" id="ProtNLM"/>
    </source>
</evidence>
<accession>A0A518IC86</accession>
<reference evidence="1 2" key="1">
    <citation type="submission" date="2019-03" db="EMBL/GenBank/DDBJ databases">
        <title>Deep-cultivation of Planctomycetes and their phenomic and genomic characterization uncovers novel biology.</title>
        <authorList>
            <person name="Wiegand S."/>
            <person name="Jogler M."/>
            <person name="Boedeker C."/>
            <person name="Pinto D."/>
            <person name="Vollmers J."/>
            <person name="Rivas-Marin E."/>
            <person name="Kohn T."/>
            <person name="Peeters S.H."/>
            <person name="Heuer A."/>
            <person name="Rast P."/>
            <person name="Oberbeckmann S."/>
            <person name="Bunk B."/>
            <person name="Jeske O."/>
            <person name="Meyerdierks A."/>
            <person name="Storesund J.E."/>
            <person name="Kallscheuer N."/>
            <person name="Luecker S."/>
            <person name="Lage O.M."/>
            <person name="Pohl T."/>
            <person name="Merkel B.J."/>
            <person name="Hornburger P."/>
            <person name="Mueller R.-W."/>
            <person name="Bruemmer F."/>
            <person name="Labrenz M."/>
            <person name="Spormann A.M."/>
            <person name="Op den Camp H."/>
            <person name="Overmann J."/>
            <person name="Amann R."/>
            <person name="Jetten M.S.M."/>
            <person name="Mascher T."/>
            <person name="Medema M.H."/>
            <person name="Devos D.P."/>
            <person name="Kaster A.-K."/>
            <person name="Ovreas L."/>
            <person name="Rohde M."/>
            <person name="Galperin M.Y."/>
            <person name="Jogler C."/>
        </authorList>
    </citation>
    <scope>NUCLEOTIDE SEQUENCE [LARGE SCALE GENOMIC DNA]</scope>
    <source>
        <strain evidence="1 2">Enr17</strain>
    </source>
</reference>
<proteinExistence type="predicted"/>
<sequence length="254" mass="29264">MDSQSSFQLIQIGLAIRLLRNLDANTSLYFAYIHIEMLEKGLTATSFTVSLTGMHKLLDLKSSWEEEEEEDMQDKLHSSIVDKIHQEIGYVEKIVFAEANTKRVYTFPKRRFNEEYLLNYPENLFKSGRYARLSDISKSDIAGACRCILFGEATASAFHILRATEEVLKLYYFKHKKRKRLKKPMWGPMTIELRAKKTNKPSSLVLNSLDLVRTSYRNPTQHPEAIYDIESAQDLMGVCIDLINRMAAELPTIS</sequence>
<evidence type="ECO:0000313" key="2">
    <source>
        <dbReference type="Proteomes" id="UP000318313"/>
    </source>
</evidence>
<dbReference type="AlphaFoldDB" id="A0A518IC86"/>